<dbReference type="InterPro" id="IPR029063">
    <property type="entry name" value="SAM-dependent_MTases_sf"/>
</dbReference>
<name>A0A239AQL0_9RHOB</name>
<dbReference type="GO" id="GO:0032259">
    <property type="term" value="P:methylation"/>
    <property type="evidence" value="ECO:0007669"/>
    <property type="project" value="UniProtKB-KW"/>
</dbReference>
<dbReference type="AlphaFoldDB" id="A0A239AQL0"/>
<evidence type="ECO:0000259" key="1">
    <source>
        <dbReference type="Pfam" id="PF13649"/>
    </source>
</evidence>
<evidence type="ECO:0000313" key="2">
    <source>
        <dbReference type="EMBL" id="SNR97278.1"/>
    </source>
</evidence>
<dbReference type="CDD" id="cd02440">
    <property type="entry name" value="AdoMet_MTases"/>
    <property type="match status" value="1"/>
</dbReference>
<proteinExistence type="predicted"/>
<keyword evidence="2" id="KW-0489">Methyltransferase</keyword>
<dbReference type="EMBL" id="FZON01000001">
    <property type="protein sequence ID" value="SNR97278.1"/>
    <property type="molecule type" value="Genomic_DNA"/>
</dbReference>
<dbReference type="GO" id="GO:0008168">
    <property type="term" value="F:methyltransferase activity"/>
    <property type="evidence" value="ECO:0007669"/>
    <property type="project" value="UniProtKB-KW"/>
</dbReference>
<dbReference type="SUPFAM" id="SSF53335">
    <property type="entry name" value="S-adenosyl-L-methionine-dependent methyltransferases"/>
    <property type="match status" value="1"/>
</dbReference>
<keyword evidence="2" id="KW-0808">Transferase</keyword>
<dbReference type="Gene3D" id="3.40.50.150">
    <property type="entry name" value="Vaccinia Virus protein VP39"/>
    <property type="match status" value="1"/>
</dbReference>
<accession>A0A239AQL0</accession>
<reference evidence="2 3" key="1">
    <citation type="submission" date="2017-06" db="EMBL/GenBank/DDBJ databases">
        <authorList>
            <person name="Kim H.J."/>
            <person name="Triplett B.A."/>
        </authorList>
    </citation>
    <scope>NUCLEOTIDE SEQUENCE [LARGE SCALE GENOMIC DNA]</scope>
    <source>
        <strain evidence="2 3">DSM 11445</strain>
    </source>
</reference>
<sequence length="241" mass="26097">MDWSTFFEVHKDLPREGPGTAEDVVWATGLAGLPEGAVICDAAAGPGADVEVLAQAVPGARVLAFDKQEGFVAQMRARFLDTPDVSVQRADLAETADLPRVPFDMIWCAGALYFLGLEHGLEVMRGALKPGAVLAFSEPCHFTDTPGPEACAFWEGYPTRNRLGIVAAVTAAGYEILGTRDVSDAGWEAYYQPMEARIETLRAQGDARLTDMLDLCAKEAEDWRAVRSETGYLLTVARRVS</sequence>
<gene>
    <name evidence="2" type="ORF">SAMN04488078_100137</name>
</gene>
<dbReference type="Proteomes" id="UP000198440">
    <property type="component" value="Unassembled WGS sequence"/>
</dbReference>
<dbReference type="OrthoDB" id="9808480at2"/>
<dbReference type="RefSeq" id="WP_089275799.1">
    <property type="nucleotide sequence ID" value="NZ_FZON01000001.1"/>
</dbReference>
<organism evidence="2 3">
    <name type="scientific">Antarctobacter heliothermus</name>
    <dbReference type="NCBI Taxonomy" id="74033"/>
    <lineage>
        <taxon>Bacteria</taxon>
        <taxon>Pseudomonadati</taxon>
        <taxon>Pseudomonadota</taxon>
        <taxon>Alphaproteobacteria</taxon>
        <taxon>Rhodobacterales</taxon>
        <taxon>Roseobacteraceae</taxon>
        <taxon>Antarctobacter</taxon>
    </lineage>
</organism>
<protein>
    <submittedName>
        <fullName evidence="2">Methyltransferase domain-containing protein</fullName>
    </submittedName>
</protein>
<feature type="domain" description="Methyltransferase" evidence="1">
    <location>
        <begin position="39"/>
        <end position="131"/>
    </location>
</feature>
<dbReference type="Pfam" id="PF13649">
    <property type="entry name" value="Methyltransf_25"/>
    <property type="match status" value="1"/>
</dbReference>
<evidence type="ECO:0000313" key="3">
    <source>
        <dbReference type="Proteomes" id="UP000198440"/>
    </source>
</evidence>
<dbReference type="InterPro" id="IPR041698">
    <property type="entry name" value="Methyltransf_25"/>
</dbReference>